<accession>A0A7J6WA64</accession>
<feature type="compositionally biased region" description="Polar residues" evidence="1">
    <location>
        <begin position="16"/>
        <end position="30"/>
    </location>
</feature>
<name>A0A7J6WA64_THATH</name>
<reference evidence="2 3" key="1">
    <citation type="submission" date="2020-06" db="EMBL/GenBank/DDBJ databases">
        <title>Transcriptomic and genomic resources for Thalictrum thalictroides and T. hernandezii: Facilitating candidate gene discovery in an emerging model plant lineage.</title>
        <authorList>
            <person name="Arias T."/>
            <person name="Riano-Pachon D.M."/>
            <person name="Di Stilio V.S."/>
        </authorList>
    </citation>
    <scope>NUCLEOTIDE SEQUENCE [LARGE SCALE GENOMIC DNA]</scope>
    <source>
        <strain evidence="3">cv. WT478/WT964</strain>
        <tissue evidence="2">Leaves</tissue>
    </source>
</reference>
<sequence>MAPLTRGMAKGKGLQTKKTPQRTTRSQKPQTKVIPPKRRKVGGQRLQPKKTTTTSMLTWEMLEELVEETGVEGPFPDEPPTPGI</sequence>
<proteinExistence type="predicted"/>
<feature type="region of interest" description="Disordered" evidence="1">
    <location>
        <begin position="1"/>
        <end position="54"/>
    </location>
</feature>
<gene>
    <name evidence="2" type="ORF">FRX31_017311</name>
</gene>
<evidence type="ECO:0000256" key="1">
    <source>
        <dbReference type="SAM" id="MobiDB-lite"/>
    </source>
</evidence>
<comment type="caution">
    <text evidence="2">The sequence shown here is derived from an EMBL/GenBank/DDBJ whole genome shotgun (WGS) entry which is preliminary data.</text>
</comment>
<organism evidence="2 3">
    <name type="scientific">Thalictrum thalictroides</name>
    <name type="common">Rue-anemone</name>
    <name type="synonym">Anemone thalictroides</name>
    <dbReference type="NCBI Taxonomy" id="46969"/>
    <lineage>
        <taxon>Eukaryota</taxon>
        <taxon>Viridiplantae</taxon>
        <taxon>Streptophyta</taxon>
        <taxon>Embryophyta</taxon>
        <taxon>Tracheophyta</taxon>
        <taxon>Spermatophyta</taxon>
        <taxon>Magnoliopsida</taxon>
        <taxon>Ranunculales</taxon>
        <taxon>Ranunculaceae</taxon>
        <taxon>Thalictroideae</taxon>
        <taxon>Thalictrum</taxon>
    </lineage>
</organism>
<evidence type="ECO:0000313" key="2">
    <source>
        <dbReference type="EMBL" id="KAF5193102.1"/>
    </source>
</evidence>
<protein>
    <submittedName>
        <fullName evidence="2">Uncharacterized protein</fullName>
    </submittedName>
</protein>
<dbReference type="AlphaFoldDB" id="A0A7J6WA64"/>
<keyword evidence="3" id="KW-1185">Reference proteome</keyword>
<evidence type="ECO:0000313" key="3">
    <source>
        <dbReference type="Proteomes" id="UP000554482"/>
    </source>
</evidence>
<dbReference type="Proteomes" id="UP000554482">
    <property type="component" value="Unassembled WGS sequence"/>
</dbReference>
<dbReference type="EMBL" id="JABWDY010020514">
    <property type="protein sequence ID" value="KAF5193102.1"/>
    <property type="molecule type" value="Genomic_DNA"/>
</dbReference>